<evidence type="ECO:0000313" key="8">
    <source>
        <dbReference type="EMBL" id="GLH71905.1"/>
    </source>
</evidence>
<dbReference type="Pfam" id="PF16198">
    <property type="entry name" value="TruB_C_2"/>
    <property type="match status" value="1"/>
</dbReference>
<dbReference type="Proteomes" id="UP001165069">
    <property type="component" value="Unassembled WGS sequence"/>
</dbReference>
<dbReference type="Pfam" id="PF01509">
    <property type="entry name" value="TruB_N"/>
    <property type="match status" value="1"/>
</dbReference>
<proteinExistence type="inferred from homology"/>
<dbReference type="RefSeq" id="WP_285569618.1">
    <property type="nucleotide sequence ID" value="NZ_BSDE01000001.1"/>
</dbReference>
<feature type="active site" description="Nucleophile" evidence="5">
    <location>
        <position position="45"/>
    </location>
</feature>
<evidence type="ECO:0000256" key="2">
    <source>
        <dbReference type="ARBA" id="ARBA00005642"/>
    </source>
</evidence>
<dbReference type="SUPFAM" id="SSF55120">
    <property type="entry name" value="Pseudouridine synthase"/>
    <property type="match status" value="1"/>
</dbReference>
<dbReference type="NCBIfam" id="TIGR00431">
    <property type="entry name" value="TruB"/>
    <property type="match status" value="1"/>
</dbReference>
<feature type="domain" description="Pseudouridine synthase II N-terminal" evidence="6">
    <location>
        <begin position="38"/>
        <end position="179"/>
    </location>
</feature>
<organism evidence="8 9">
    <name type="scientific">Geothrix limicola</name>
    <dbReference type="NCBI Taxonomy" id="2927978"/>
    <lineage>
        <taxon>Bacteria</taxon>
        <taxon>Pseudomonadati</taxon>
        <taxon>Acidobacteriota</taxon>
        <taxon>Holophagae</taxon>
        <taxon>Holophagales</taxon>
        <taxon>Holophagaceae</taxon>
        <taxon>Geothrix</taxon>
    </lineage>
</organism>
<evidence type="ECO:0000256" key="1">
    <source>
        <dbReference type="ARBA" id="ARBA00000385"/>
    </source>
</evidence>
<sequence length="298" mass="32160">MVESGIHLVHKTVGQSSFDVIRGFKHRAYEAGQKKLALGHGGTLDPFAKGLLLVLAGQATRLMELMHPLPKTYVAEVAWGVETDTCDLQGLPLGEAVVADLSPELLDAALAPFLGWADQVPPATSAKKIDGEAAYKKAHRGEIVLMKPSRVFLLSARWLSHDLPRASRLEITCRGGFYVRSLARDLGRALGCGAHLSALHRTAIGPWTDPGEGCERLLKGTDLLPWCPSRLLSEEEAEHLSHGRAIPVGENHPATWVLPEGFPDPGAPLRALNDDRLVALLKPAEDGLRTFANLRGGL</sequence>
<dbReference type="PANTHER" id="PTHR13767:SF2">
    <property type="entry name" value="PSEUDOURIDYLATE SYNTHASE TRUB1"/>
    <property type="match status" value="1"/>
</dbReference>
<keyword evidence="4 5" id="KW-0413">Isomerase</keyword>
<gene>
    <name evidence="5" type="primary">truB</name>
    <name evidence="8" type="ORF">GETHLI_04070</name>
</gene>
<accession>A0ABQ5QAQ2</accession>
<reference evidence="8 9" key="1">
    <citation type="journal article" date="2023" name="Antonie Van Leeuwenhoek">
        <title>Mesoterricola silvestris gen. nov., sp. nov., Mesoterricola sediminis sp. nov., Geothrix oryzae sp. nov., Geothrix edaphica sp. nov., Geothrix rubra sp. nov., and Geothrix limicola sp. nov., six novel members of Acidobacteriota isolated from soils.</title>
        <authorList>
            <person name="Itoh H."/>
            <person name="Sugisawa Y."/>
            <person name="Mise K."/>
            <person name="Xu Z."/>
            <person name="Kuniyasu M."/>
            <person name="Ushijima N."/>
            <person name="Kawano K."/>
            <person name="Kobayashi E."/>
            <person name="Shiratori Y."/>
            <person name="Masuda Y."/>
            <person name="Senoo K."/>
        </authorList>
    </citation>
    <scope>NUCLEOTIDE SEQUENCE [LARGE SCALE GENOMIC DNA]</scope>
    <source>
        <strain evidence="8 9">Red804</strain>
    </source>
</reference>
<comment type="caution">
    <text evidence="8">The sequence shown here is derived from an EMBL/GenBank/DDBJ whole genome shotgun (WGS) entry which is preliminary data.</text>
</comment>
<dbReference type="InterPro" id="IPR002501">
    <property type="entry name" value="PsdUridine_synth_N"/>
</dbReference>
<dbReference type="EMBL" id="BSDE01000001">
    <property type="protein sequence ID" value="GLH71905.1"/>
    <property type="molecule type" value="Genomic_DNA"/>
</dbReference>
<dbReference type="PANTHER" id="PTHR13767">
    <property type="entry name" value="TRNA-PSEUDOURIDINE SYNTHASE"/>
    <property type="match status" value="1"/>
</dbReference>
<comment type="function">
    <text evidence="5">Responsible for synthesis of pseudouridine from uracil-55 in the psi GC loop of transfer RNAs.</text>
</comment>
<dbReference type="InterPro" id="IPR014780">
    <property type="entry name" value="tRNA_psdUridine_synth_TruB"/>
</dbReference>
<evidence type="ECO:0000256" key="3">
    <source>
        <dbReference type="ARBA" id="ARBA00022694"/>
    </source>
</evidence>
<name>A0ABQ5QAQ2_9BACT</name>
<evidence type="ECO:0000256" key="4">
    <source>
        <dbReference type="ARBA" id="ARBA00023235"/>
    </source>
</evidence>
<evidence type="ECO:0000259" key="6">
    <source>
        <dbReference type="Pfam" id="PF01509"/>
    </source>
</evidence>
<comment type="similarity">
    <text evidence="2 5">Belongs to the pseudouridine synthase TruB family. Type 1 subfamily.</text>
</comment>
<comment type="catalytic activity">
    <reaction evidence="1 5">
        <text>uridine(55) in tRNA = pseudouridine(55) in tRNA</text>
        <dbReference type="Rhea" id="RHEA:42532"/>
        <dbReference type="Rhea" id="RHEA-COMP:10101"/>
        <dbReference type="Rhea" id="RHEA-COMP:10102"/>
        <dbReference type="ChEBI" id="CHEBI:65314"/>
        <dbReference type="ChEBI" id="CHEBI:65315"/>
        <dbReference type="EC" id="5.4.99.25"/>
    </reaction>
</comment>
<dbReference type="InterPro" id="IPR020103">
    <property type="entry name" value="PsdUridine_synth_cat_dom_sf"/>
</dbReference>
<dbReference type="Gene3D" id="3.30.2350.10">
    <property type="entry name" value="Pseudouridine synthase"/>
    <property type="match status" value="1"/>
</dbReference>
<protein>
    <recommendedName>
        <fullName evidence="5">tRNA pseudouridine synthase B</fullName>
        <ecNumber evidence="5">5.4.99.25</ecNumber>
    </recommendedName>
    <alternativeName>
        <fullName evidence="5">tRNA pseudouridine(55) synthase</fullName>
        <shortName evidence="5">Psi55 synthase</shortName>
    </alternativeName>
    <alternativeName>
        <fullName evidence="5">tRNA pseudouridylate synthase</fullName>
    </alternativeName>
    <alternativeName>
        <fullName evidence="5">tRNA-uridine isomerase</fullName>
    </alternativeName>
</protein>
<dbReference type="EC" id="5.4.99.25" evidence="5"/>
<evidence type="ECO:0000259" key="7">
    <source>
        <dbReference type="Pfam" id="PF16198"/>
    </source>
</evidence>
<dbReference type="InterPro" id="IPR032819">
    <property type="entry name" value="TruB_C"/>
</dbReference>
<evidence type="ECO:0000313" key="9">
    <source>
        <dbReference type="Proteomes" id="UP001165069"/>
    </source>
</evidence>
<keyword evidence="9" id="KW-1185">Reference proteome</keyword>
<evidence type="ECO:0000256" key="5">
    <source>
        <dbReference type="HAMAP-Rule" id="MF_01080"/>
    </source>
</evidence>
<dbReference type="HAMAP" id="MF_01080">
    <property type="entry name" value="TruB_bact"/>
    <property type="match status" value="1"/>
</dbReference>
<keyword evidence="3 5" id="KW-0819">tRNA processing</keyword>
<feature type="domain" description="tRNA pseudouridylate synthase B C-terminal" evidence="7">
    <location>
        <begin position="180"/>
        <end position="209"/>
    </location>
</feature>